<keyword evidence="5 8" id="KW-0694">RNA-binding</keyword>
<accession>A0AAU9RX79</accession>
<evidence type="ECO:0000256" key="2">
    <source>
        <dbReference type="ARBA" id="ARBA00004127"/>
    </source>
</evidence>
<dbReference type="GO" id="GO:0005783">
    <property type="term" value="C:endoplasmic reticulum"/>
    <property type="evidence" value="ECO:0007669"/>
    <property type="project" value="UniProtKB-ARBA"/>
</dbReference>
<dbReference type="PANTHER" id="PTHR10501">
    <property type="entry name" value="U1 SMALL NUCLEAR RIBONUCLEOPROTEIN A/U2 SMALL NUCLEAR RIBONUCLEOPROTEIN B"/>
    <property type="match status" value="1"/>
</dbReference>
<evidence type="ECO:0000256" key="9">
    <source>
        <dbReference type="SAM" id="MobiDB-lite"/>
    </source>
</evidence>
<dbReference type="Pfam" id="PF00076">
    <property type="entry name" value="RRM_1"/>
    <property type="match status" value="2"/>
</dbReference>
<dbReference type="CDD" id="cd12245">
    <property type="entry name" value="RRM_scw1_like"/>
    <property type="match status" value="1"/>
</dbReference>
<dbReference type="GO" id="GO:0016192">
    <property type="term" value="P:vesicle-mediated transport"/>
    <property type="evidence" value="ECO:0007669"/>
    <property type="project" value="UniProtKB-ARBA"/>
</dbReference>
<evidence type="ECO:0000256" key="4">
    <source>
        <dbReference type="ARBA" id="ARBA00022692"/>
    </source>
</evidence>
<dbReference type="FunFam" id="3.30.70.330:FF:000404">
    <property type="entry name" value="RNA-binding protein with multiple splicing"/>
    <property type="match status" value="1"/>
</dbReference>
<dbReference type="EMBL" id="OU466859">
    <property type="protein sequence ID" value="CAH2053788.1"/>
    <property type="molecule type" value="Genomic_DNA"/>
</dbReference>
<evidence type="ECO:0000313" key="13">
    <source>
        <dbReference type="Proteomes" id="UP000836841"/>
    </source>
</evidence>
<keyword evidence="4 10" id="KW-0812">Transmembrane</keyword>
<dbReference type="SUPFAM" id="SSF54928">
    <property type="entry name" value="RNA-binding domain, RBD"/>
    <property type="match status" value="1"/>
</dbReference>
<keyword evidence="6 10" id="KW-1133">Transmembrane helix</keyword>
<evidence type="ECO:0000256" key="6">
    <source>
        <dbReference type="ARBA" id="ARBA00022989"/>
    </source>
</evidence>
<protein>
    <recommendedName>
        <fullName evidence="11">RRM domain-containing protein</fullName>
    </recommendedName>
</protein>
<dbReference type="InterPro" id="IPR035979">
    <property type="entry name" value="RBD_domain_sf"/>
</dbReference>
<dbReference type="Proteomes" id="UP000836841">
    <property type="component" value="Chromosome 3"/>
</dbReference>
<comment type="similarity">
    <text evidence="3">Belongs to the PRA1 family.</text>
</comment>
<feature type="domain" description="RRM" evidence="11">
    <location>
        <begin position="404"/>
        <end position="481"/>
    </location>
</feature>
<feature type="domain" description="RRM" evidence="11">
    <location>
        <begin position="236"/>
        <end position="315"/>
    </location>
</feature>
<comment type="subcellular location">
    <subcellularLocation>
        <location evidence="2">Endomembrane system</location>
        <topology evidence="2">Multi-pass membrane protein</topology>
    </subcellularLocation>
</comment>
<feature type="compositionally biased region" description="Acidic residues" evidence="9">
    <location>
        <begin position="345"/>
        <end position="357"/>
    </location>
</feature>
<feature type="transmembrane region" description="Helical" evidence="10">
    <location>
        <begin position="70"/>
        <end position="87"/>
    </location>
</feature>
<organism evidence="12 13">
    <name type="scientific">Thlaspi arvense</name>
    <name type="common">Field penny-cress</name>
    <dbReference type="NCBI Taxonomy" id="13288"/>
    <lineage>
        <taxon>Eukaryota</taxon>
        <taxon>Viridiplantae</taxon>
        <taxon>Streptophyta</taxon>
        <taxon>Embryophyta</taxon>
        <taxon>Tracheophyta</taxon>
        <taxon>Spermatophyta</taxon>
        <taxon>Magnoliopsida</taxon>
        <taxon>eudicotyledons</taxon>
        <taxon>Gunneridae</taxon>
        <taxon>Pentapetalae</taxon>
        <taxon>rosids</taxon>
        <taxon>malvids</taxon>
        <taxon>Brassicales</taxon>
        <taxon>Brassicaceae</taxon>
        <taxon>Thlaspideae</taxon>
        <taxon>Thlaspi</taxon>
    </lineage>
</organism>
<name>A0AAU9RX79_THLAR</name>
<dbReference type="CDD" id="cd12420">
    <property type="entry name" value="RRM_RBPMS_like"/>
    <property type="match status" value="1"/>
</dbReference>
<dbReference type="FunFam" id="3.30.70.330:FF:000335">
    <property type="entry name" value="RNA-binding protein with multiple splicing 2"/>
    <property type="match status" value="1"/>
</dbReference>
<feature type="region of interest" description="Disordered" evidence="9">
    <location>
        <begin position="312"/>
        <end position="399"/>
    </location>
</feature>
<dbReference type="InterPro" id="IPR012677">
    <property type="entry name" value="Nucleotide-bd_a/b_plait_sf"/>
</dbReference>
<keyword evidence="13" id="KW-1185">Reference proteome</keyword>
<evidence type="ECO:0000256" key="5">
    <source>
        <dbReference type="ARBA" id="ARBA00022884"/>
    </source>
</evidence>
<dbReference type="GO" id="GO:0003723">
    <property type="term" value="F:RNA binding"/>
    <property type="evidence" value="ECO:0007669"/>
    <property type="project" value="UniProtKB-UniRule"/>
</dbReference>
<evidence type="ECO:0000256" key="8">
    <source>
        <dbReference type="PROSITE-ProRule" id="PRU00176"/>
    </source>
</evidence>
<dbReference type="Pfam" id="PF03208">
    <property type="entry name" value="PRA1"/>
    <property type="match status" value="1"/>
</dbReference>
<reference evidence="12 13" key="1">
    <citation type="submission" date="2022-03" db="EMBL/GenBank/DDBJ databases">
        <authorList>
            <person name="Nunn A."/>
            <person name="Chopra R."/>
            <person name="Nunn A."/>
            <person name="Contreras Garrido A."/>
        </authorList>
    </citation>
    <scope>NUCLEOTIDE SEQUENCE [LARGE SCALE GENOMIC DNA]</scope>
</reference>
<comment type="function">
    <text evidence="1">May be involved in both secretory and endocytic intracellular trafficking in the endosomal/prevacuolar compartments.</text>
</comment>
<evidence type="ECO:0000256" key="10">
    <source>
        <dbReference type="SAM" id="Phobius"/>
    </source>
</evidence>
<evidence type="ECO:0000256" key="7">
    <source>
        <dbReference type="ARBA" id="ARBA00023136"/>
    </source>
</evidence>
<dbReference type="InterPro" id="IPR000504">
    <property type="entry name" value="RRM_dom"/>
</dbReference>
<evidence type="ECO:0000313" key="12">
    <source>
        <dbReference type="EMBL" id="CAH2053788.1"/>
    </source>
</evidence>
<sequence length="486" mass="54519">MTNYGAIPTSSHASPVVDLESNSSPEQCIQAGLPIRRPWRLMFDFHSMGLPRGVSDAFSRVKTNFEYFRPNYVIVVCIVMLIFIFVGLIKHPISFILFTVLIFVWILFFLRDEPIRLFHYQINDRAVRFCLTLPTVALLVLTNATYNFFGAWWIGVVLVLIHAVVRKTEDLFLDEEAAETTLCSPAIINSVNFAAVQRKMANHQPYDPYCVYHPHSHPHPFPPPLPQFSDEPGAINTLFVSGLPDDVKAREIHNLFRRRPGFESCQLKYTGRGDQVVAFATFSSHRFAMAAMNELNGVKFDPQTGSSLHIELARSNSRRKKRPGSGPYVVIDNRNKKPSKSQQDQSDEEESDPDEAQEPGNSDSPKENNNAKSEEDSDSDSKAPSANEHLGKASEVGSAARPCSTLFIANLGPNCTEDELKQLLSRYPGFNILKIRARGGMPVAFADFEEMEQATDAMDDLQGNLLSSSDRGGMHIEYARSKMRKQ</sequence>
<gene>
    <name evidence="12" type="ORF">TAV2_LOCUS10528</name>
</gene>
<dbReference type="PROSITE" id="PS50102">
    <property type="entry name" value="RRM"/>
    <property type="match status" value="2"/>
</dbReference>
<evidence type="ECO:0000256" key="1">
    <source>
        <dbReference type="ARBA" id="ARBA00002501"/>
    </source>
</evidence>
<proteinExistence type="inferred from homology"/>
<dbReference type="InterPro" id="IPR004895">
    <property type="entry name" value="Prenylated_rab_accept_PRA1"/>
</dbReference>
<feature type="transmembrane region" description="Helical" evidence="10">
    <location>
        <begin position="122"/>
        <end position="142"/>
    </location>
</feature>
<evidence type="ECO:0000259" key="11">
    <source>
        <dbReference type="PROSITE" id="PS50102"/>
    </source>
</evidence>
<dbReference type="AlphaFoldDB" id="A0AAU9RX79"/>
<dbReference type="SMART" id="SM00360">
    <property type="entry name" value="RRM"/>
    <property type="match status" value="2"/>
</dbReference>
<dbReference type="Gene3D" id="3.30.70.330">
    <property type="match status" value="2"/>
</dbReference>
<evidence type="ECO:0000256" key="3">
    <source>
        <dbReference type="ARBA" id="ARBA00006483"/>
    </source>
</evidence>
<keyword evidence="7 10" id="KW-0472">Membrane</keyword>
<feature type="transmembrane region" description="Helical" evidence="10">
    <location>
        <begin position="93"/>
        <end position="110"/>
    </location>
</feature>